<reference evidence="1 2" key="1">
    <citation type="submission" date="2024-11" db="EMBL/GenBank/DDBJ databases">
        <title>Adaptive evolution of stress response genes in parasites aligns with host niche diversity.</title>
        <authorList>
            <person name="Hahn C."/>
            <person name="Resl P."/>
        </authorList>
    </citation>
    <scope>NUCLEOTIDE SEQUENCE [LARGE SCALE GENOMIC DNA]</scope>
    <source>
        <strain evidence="1">EGGRZ-B1_66</strain>
        <tissue evidence="1">Body</tissue>
    </source>
</reference>
<name>A0ABD2QAM1_9PLAT</name>
<sequence length="128" mass="13890">MHRTEISAVSDPISATSAFVPHQLRIRQAVPPKQHITVVSNMTVPKVQQNIPNKLSMSIQKTVIAAPAKMATPEEIANKRIEVENAAKQSALIDSTDLDDDVTRALLAAAAGVTYAKKKSQQPPKTRK</sequence>
<dbReference type="Proteomes" id="UP001626550">
    <property type="component" value="Unassembled WGS sequence"/>
</dbReference>
<evidence type="ECO:0000313" key="1">
    <source>
        <dbReference type="EMBL" id="KAL3316589.1"/>
    </source>
</evidence>
<comment type="caution">
    <text evidence="1">The sequence shown here is derived from an EMBL/GenBank/DDBJ whole genome shotgun (WGS) entry which is preliminary data.</text>
</comment>
<evidence type="ECO:0000313" key="2">
    <source>
        <dbReference type="Proteomes" id="UP001626550"/>
    </source>
</evidence>
<organism evidence="1 2">
    <name type="scientific">Cichlidogyrus casuarinus</name>
    <dbReference type="NCBI Taxonomy" id="1844966"/>
    <lineage>
        <taxon>Eukaryota</taxon>
        <taxon>Metazoa</taxon>
        <taxon>Spiralia</taxon>
        <taxon>Lophotrochozoa</taxon>
        <taxon>Platyhelminthes</taxon>
        <taxon>Monogenea</taxon>
        <taxon>Monopisthocotylea</taxon>
        <taxon>Dactylogyridea</taxon>
        <taxon>Ancyrocephalidae</taxon>
        <taxon>Cichlidogyrus</taxon>
    </lineage>
</organism>
<gene>
    <name evidence="1" type="ORF">Ciccas_004763</name>
</gene>
<protein>
    <submittedName>
        <fullName evidence="1">Uncharacterized protein</fullName>
    </submittedName>
</protein>
<accession>A0ABD2QAM1</accession>
<keyword evidence="2" id="KW-1185">Reference proteome</keyword>
<dbReference type="AlphaFoldDB" id="A0ABD2QAM1"/>
<dbReference type="EMBL" id="JBJKFK010000516">
    <property type="protein sequence ID" value="KAL3316589.1"/>
    <property type="molecule type" value="Genomic_DNA"/>
</dbReference>
<proteinExistence type="predicted"/>